<dbReference type="InterPro" id="IPR018800">
    <property type="entry name" value="PRCC"/>
</dbReference>
<feature type="compositionally biased region" description="Low complexity" evidence="2">
    <location>
        <begin position="174"/>
        <end position="194"/>
    </location>
</feature>
<organism evidence="3 4">
    <name type="scientific">Leucocoprinus birnbaumii</name>
    <dbReference type="NCBI Taxonomy" id="56174"/>
    <lineage>
        <taxon>Eukaryota</taxon>
        <taxon>Fungi</taxon>
        <taxon>Dikarya</taxon>
        <taxon>Basidiomycota</taxon>
        <taxon>Agaricomycotina</taxon>
        <taxon>Agaricomycetes</taxon>
        <taxon>Agaricomycetidae</taxon>
        <taxon>Agaricales</taxon>
        <taxon>Agaricineae</taxon>
        <taxon>Agaricaceae</taxon>
        <taxon>Leucocoprinus</taxon>
    </lineage>
</organism>
<name>A0AAD5YWJ5_9AGAR</name>
<dbReference type="Pfam" id="PF10253">
    <property type="entry name" value="PRCC"/>
    <property type="match status" value="1"/>
</dbReference>
<feature type="compositionally biased region" description="Polar residues" evidence="2">
    <location>
        <begin position="25"/>
        <end position="39"/>
    </location>
</feature>
<feature type="region of interest" description="Disordered" evidence="2">
    <location>
        <begin position="339"/>
        <end position="358"/>
    </location>
</feature>
<dbReference type="PANTHER" id="PTHR13621">
    <property type="entry name" value="PROLINE-RICH PROTEIN PRCC"/>
    <property type="match status" value="1"/>
</dbReference>
<dbReference type="Proteomes" id="UP001213000">
    <property type="component" value="Unassembled WGS sequence"/>
</dbReference>
<feature type="region of interest" description="Disordered" evidence="2">
    <location>
        <begin position="1"/>
        <end position="216"/>
    </location>
</feature>
<sequence>MLGLDGYGSGSESESEHETPKVVKSQPTPSVSTATSKSKFSLPPPSNGSSASKLSLPAPKTTKRAPKKITIGLPTLSKDTGEEKDDLESERPAPKRQKMSGAGASGLLSMLPAPKQKAPVAPQPERVLGGGKGPGLVFNTRPSAPLTQPEAGDEEGNDEGSDEDGPALTTPAKLTTFTPSTSASSLPFLPPSLAKGKANISLEDKPKAPLKPSLPSVSAAPAVDLFSLGNSKSTASDTTPGSSFSIPTLSSAPALPTFEPPEPTPQDQYPGYYQLPSGQWAAYEAGYYEKFRRKWQKEYDDYVRGLEKGTLKGFEGYEDSASEVDAMKEMEKARVEIKEREERKALSKGATGPAEEPRMKFNASKLSGIARSRHQLSTLLRDAYENREALEEKIAEGRRNRKEAGNKYGFYLGAISSATMQCFNAPARDRDTAAVDIYTRSRISRTEVFSAERTGSIVLNYHGNAENSSRLYVEREVTGYMPLFPELPERNTIGEMAPLTSLVRSVVDLDRVLTRQMTRNFIWSPDRGTRNVVVKFKPRYDSELPERLVLQIDEVHRSQTRDDSRRAINVVHGGRELHSFY</sequence>
<protein>
    <submittedName>
        <fullName evidence="3">Uncharacterized protein</fullName>
    </submittedName>
</protein>
<keyword evidence="1" id="KW-0175">Coiled coil</keyword>
<feature type="compositionally biased region" description="Low complexity" evidence="2">
    <location>
        <begin position="112"/>
        <end position="124"/>
    </location>
</feature>
<feature type="coiled-coil region" evidence="1">
    <location>
        <begin position="373"/>
        <end position="407"/>
    </location>
</feature>
<comment type="caution">
    <text evidence="3">The sequence shown here is derived from an EMBL/GenBank/DDBJ whole genome shotgun (WGS) entry which is preliminary data.</text>
</comment>
<feature type="region of interest" description="Disordered" evidence="2">
    <location>
        <begin position="229"/>
        <end position="272"/>
    </location>
</feature>
<dbReference type="GO" id="GO:0005634">
    <property type="term" value="C:nucleus"/>
    <property type="evidence" value="ECO:0007669"/>
    <property type="project" value="TreeGrafter"/>
</dbReference>
<evidence type="ECO:0000256" key="1">
    <source>
        <dbReference type="SAM" id="Coils"/>
    </source>
</evidence>
<feature type="compositionally biased region" description="Acidic residues" evidence="2">
    <location>
        <begin position="151"/>
        <end position="165"/>
    </location>
</feature>
<reference evidence="3" key="1">
    <citation type="submission" date="2022-07" db="EMBL/GenBank/DDBJ databases">
        <title>Genome Sequence of Leucocoprinus birnbaumii.</title>
        <authorList>
            <person name="Buettner E."/>
        </authorList>
    </citation>
    <scope>NUCLEOTIDE SEQUENCE</scope>
    <source>
        <strain evidence="3">VT141</strain>
    </source>
</reference>
<keyword evidence="4" id="KW-1185">Reference proteome</keyword>
<dbReference type="PANTHER" id="PTHR13621:SF2">
    <property type="entry name" value="PROLINE-RICH PROTEIN PRCC"/>
    <property type="match status" value="1"/>
</dbReference>
<feature type="compositionally biased region" description="Polar residues" evidence="2">
    <location>
        <begin position="229"/>
        <end position="251"/>
    </location>
</feature>
<accession>A0AAD5YWJ5</accession>
<dbReference type="EMBL" id="JANIEX010000336">
    <property type="protein sequence ID" value="KAJ3568588.1"/>
    <property type="molecule type" value="Genomic_DNA"/>
</dbReference>
<evidence type="ECO:0000313" key="4">
    <source>
        <dbReference type="Proteomes" id="UP001213000"/>
    </source>
</evidence>
<proteinExistence type="predicted"/>
<gene>
    <name evidence="3" type="ORF">NP233_g5607</name>
</gene>
<evidence type="ECO:0000313" key="3">
    <source>
        <dbReference type="EMBL" id="KAJ3568588.1"/>
    </source>
</evidence>
<evidence type="ECO:0000256" key="2">
    <source>
        <dbReference type="SAM" id="MobiDB-lite"/>
    </source>
</evidence>
<dbReference type="AlphaFoldDB" id="A0AAD5YWJ5"/>